<dbReference type="PROSITE" id="PS50181">
    <property type="entry name" value="FBOX"/>
    <property type="match status" value="1"/>
</dbReference>
<name>A0A815SWF6_9BILA</name>
<dbReference type="Proteomes" id="UP000681722">
    <property type="component" value="Unassembled WGS sequence"/>
</dbReference>
<gene>
    <name evidence="2" type="ORF">GPM918_LOCUS36457</name>
    <name evidence="3" type="ORF">SRO942_LOCUS37196</name>
</gene>
<dbReference type="AlphaFoldDB" id="A0A815SWF6"/>
<dbReference type="Proteomes" id="UP000663829">
    <property type="component" value="Unassembled WGS sequence"/>
</dbReference>
<organism evidence="2 4">
    <name type="scientific">Didymodactylos carnosus</name>
    <dbReference type="NCBI Taxonomy" id="1234261"/>
    <lineage>
        <taxon>Eukaryota</taxon>
        <taxon>Metazoa</taxon>
        <taxon>Spiralia</taxon>
        <taxon>Gnathifera</taxon>
        <taxon>Rotifera</taxon>
        <taxon>Eurotatoria</taxon>
        <taxon>Bdelloidea</taxon>
        <taxon>Philodinida</taxon>
        <taxon>Philodinidae</taxon>
        <taxon>Didymodactylos</taxon>
    </lineage>
</organism>
<feature type="domain" description="F-box" evidence="1">
    <location>
        <begin position="29"/>
        <end position="80"/>
    </location>
</feature>
<comment type="caution">
    <text evidence="2">The sequence shown here is derived from an EMBL/GenBank/DDBJ whole genome shotgun (WGS) entry which is preliminary data.</text>
</comment>
<accession>A0A815SWF6</accession>
<keyword evidence="4" id="KW-1185">Reference proteome</keyword>
<evidence type="ECO:0000259" key="1">
    <source>
        <dbReference type="PROSITE" id="PS50181"/>
    </source>
</evidence>
<protein>
    <recommendedName>
        <fullName evidence="1">F-box domain-containing protein</fullName>
    </recommendedName>
</protein>
<proteinExistence type="predicted"/>
<sequence>MPIKCLLPFLKCISSNEECDTSFPNTIATIKLETLPNELLLDIFDFLNLFDLYYSFYGLNWRLSQLILSKKQSLTLFSKHEFDFSLKSILPNIHCVKVKAVQLWYNTSFQKMPRFLILNRCSSFLHTLILNSMKNLSFENVHSLTKQFPQLHTLKIVDLNTPEADWLEDINWNQLVELDLLYLRSLYVKICIIYLKEMHDDDRDNIIYSFTSRFHQPPNRLYTGECIQNKYPLQICLMIDKEFSIPRRP</sequence>
<dbReference type="InterPro" id="IPR001810">
    <property type="entry name" value="F-box_dom"/>
</dbReference>
<dbReference type="EMBL" id="CAJOBC010087564">
    <property type="protein sequence ID" value="CAF4358201.1"/>
    <property type="molecule type" value="Genomic_DNA"/>
</dbReference>
<reference evidence="2" key="1">
    <citation type="submission" date="2021-02" db="EMBL/GenBank/DDBJ databases">
        <authorList>
            <person name="Nowell W R."/>
        </authorList>
    </citation>
    <scope>NUCLEOTIDE SEQUENCE</scope>
</reference>
<evidence type="ECO:0000313" key="2">
    <source>
        <dbReference type="EMBL" id="CAF1495724.1"/>
    </source>
</evidence>
<dbReference type="OrthoDB" id="9994636at2759"/>
<evidence type="ECO:0000313" key="4">
    <source>
        <dbReference type="Proteomes" id="UP000663829"/>
    </source>
</evidence>
<dbReference type="EMBL" id="CAJNOQ010022062">
    <property type="protein sequence ID" value="CAF1495724.1"/>
    <property type="molecule type" value="Genomic_DNA"/>
</dbReference>
<evidence type="ECO:0000313" key="3">
    <source>
        <dbReference type="EMBL" id="CAF4358201.1"/>
    </source>
</evidence>